<gene>
    <name evidence="2" type="ORF">Agub_g4545</name>
</gene>
<feature type="region of interest" description="Disordered" evidence="1">
    <location>
        <begin position="268"/>
        <end position="311"/>
    </location>
</feature>
<feature type="compositionally biased region" description="Gly residues" evidence="1">
    <location>
        <begin position="223"/>
        <end position="238"/>
    </location>
</feature>
<evidence type="ECO:0000313" key="3">
    <source>
        <dbReference type="Proteomes" id="UP001054857"/>
    </source>
</evidence>
<name>A0AAD3HJU7_9CHLO</name>
<dbReference type="AlphaFoldDB" id="A0AAD3HJU7"/>
<accession>A0AAD3HJU7</accession>
<organism evidence="2 3">
    <name type="scientific">Astrephomene gubernaculifera</name>
    <dbReference type="NCBI Taxonomy" id="47775"/>
    <lineage>
        <taxon>Eukaryota</taxon>
        <taxon>Viridiplantae</taxon>
        <taxon>Chlorophyta</taxon>
        <taxon>core chlorophytes</taxon>
        <taxon>Chlorophyceae</taxon>
        <taxon>CS clade</taxon>
        <taxon>Chlamydomonadales</taxon>
        <taxon>Astrephomenaceae</taxon>
        <taxon>Astrephomene</taxon>
    </lineage>
</organism>
<dbReference type="EMBL" id="BMAR01000005">
    <property type="protein sequence ID" value="GFR43462.1"/>
    <property type="molecule type" value="Genomic_DNA"/>
</dbReference>
<reference evidence="2 3" key="1">
    <citation type="journal article" date="2021" name="Sci. Rep.">
        <title>Genome sequencing of the multicellular alga Astrephomene provides insights into convergent evolution of germ-soma differentiation.</title>
        <authorList>
            <person name="Yamashita S."/>
            <person name="Yamamoto K."/>
            <person name="Matsuzaki R."/>
            <person name="Suzuki S."/>
            <person name="Yamaguchi H."/>
            <person name="Hirooka S."/>
            <person name="Minakuchi Y."/>
            <person name="Miyagishima S."/>
            <person name="Kawachi M."/>
            <person name="Toyoda A."/>
            <person name="Nozaki H."/>
        </authorList>
    </citation>
    <scope>NUCLEOTIDE SEQUENCE [LARGE SCALE GENOMIC DNA]</scope>
    <source>
        <strain evidence="2 3">NIES-4017</strain>
    </source>
</reference>
<evidence type="ECO:0000313" key="2">
    <source>
        <dbReference type="EMBL" id="GFR43462.1"/>
    </source>
</evidence>
<feature type="region of interest" description="Disordered" evidence="1">
    <location>
        <begin position="438"/>
        <end position="467"/>
    </location>
</feature>
<keyword evidence="3" id="KW-1185">Reference proteome</keyword>
<dbReference type="Proteomes" id="UP001054857">
    <property type="component" value="Unassembled WGS sequence"/>
</dbReference>
<protein>
    <submittedName>
        <fullName evidence="2">Uncharacterized protein</fullName>
    </submittedName>
</protein>
<comment type="caution">
    <text evidence="2">The sequence shown here is derived from an EMBL/GenBank/DDBJ whole genome shotgun (WGS) entry which is preliminary data.</text>
</comment>
<feature type="region of interest" description="Disordered" evidence="1">
    <location>
        <begin position="61"/>
        <end position="106"/>
    </location>
</feature>
<sequence>FLQNIVPGLLSQQDQHAQEAALPENANHPTVGNETFRSITISACLARQCAVVQGLQDMLEEEQELEEQHPNQPAKDLNDTQPSKPDPATASSTFNPSSSAATPAAALSTSSTTATVTLPCVPASIPGRGIQLLDRWAQQQQQALDSGRTLQDWLPGFLAANLADVLGPAACAADFLGCQTFQDLVLQLQLLRWALQDPSPSPSSFAAPFRSLLQWWRSAGGRSRSGGSGGGGGSGGDGTAATASAGLGDGEPVLTEAQLRLLPCLQPQQPQERPTGQSSSPDAAPAAAAAASAAAMPPQPAQQHASGPSAADTLLPRRLIVPDEFESLVSELYDSGLVTYTSAQVADVRRYLYALGFIPGWSCAVQGERQQRQGKSVYASLEVRPLPPGYEVAAVEVEAESHDQGWSSYPEDRNTRNNSWTWVELQLYDTHGDLVPAGVHRRAHDGGSGDGGDGGSGDGGGGGERPRLFTNLHAISAWQTHAVKLGPESDLVRDLNAVLAGRVAAVAAAAAAAPEAASTAAEQAVASGSAGAEVGAERWGEVSEEGANRDGNGNGNGDGGGRCSLGLLMCAAFPGWVCYMRRGGITVEARPVYISAGVGSRALR</sequence>
<feature type="non-terminal residue" evidence="2">
    <location>
        <position position="1"/>
    </location>
</feature>
<feature type="compositionally biased region" description="Gly residues" evidence="1">
    <location>
        <begin position="446"/>
        <end position="463"/>
    </location>
</feature>
<proteinExistence type="predicted"/>
<feature type="region of interest" description="Disordered" evidence="1">
    <location>
        <begin position="220"/>
        <end position="249"/>
    </location>
</feature>
<feature type="region of interest" description="Disordered" evidence="1">
    <location>
        <begin position="535"/>
        <end position="556"/>
    </location>
</feature>
<feature type="compositionally biased region" description="Low complexity" evidence="1">
    <location>
        <begin position="87"/>
        <end position="106"/>
    </location>
</feature>
<feature type="compositionally biased region" description="Low complexity" evidence="1">
    <location>
        <begin position="268"/>
        <end position="306"/>
    </location>
</feature>
<evidence type="ECO:0000256" key="1">
    <source>
        <dbReference type="SAM" id="MobiDB-lite"/>
    </source>
</evidence>